<organism evidence="1 2">
    <name type="scientific">Syntrophus aciditrophicus (strain SB)</name>
    <dbReference type="NCBI Taxonomy" id="56780"/>
    <lineage>
        <taxon>Bacteria</taxon>
        <taxon>Pseudomonadati</taxon>
        <taxon>Thermodesulfobacteriota</taxon>
        <taxon>Syntrophia</taxon>
        <taxon>Syntrophales</taxon>
        <taxon>Syntrophaceae</taxon>
        <taxon>Syntrophus</taxon>
    </lineage>
</organism>
<accession>Q2LPT6</accession>
<dbReference type="InterPro" id="IPR049210">
    <property type="entry name" value="DUF6812"/>
</dbReference>
<evidence type="ECO:0000313" key="2">
    <source>
        <dbReference type="Proteomes" id="UP000001933"/>
    </source>
</evidence>
<protein>
    <submittedName>
        <fullName evidence="1">Hypothetical cytosolic protein</fullName>
    </submittedName>
</protein>
<dbReference type="OrthoDB" id="5422090at2"/>
<proteinExistence type="predicted"/>
<dbReference type="STRING" id="56780.SYN_01119"/>
<dbReference type="KEGG" id="sat:SYN_01119"/>
<evidence type="ECO:0000313" key="1">
    <source>
        <dbReference type="EMBL" id="ABC76287.1"/>
    </source>
</evidence>
<reference evidence="1 2" key="1">
    <citation type="journal article" date="2007" name="Proc. Natl. Acad. Sci. U.S.A.">
        <title>The genome of Syntrophus aciditrophicus: life at the thermodynamic limit of microbial growth.</title>
        <authorList>
            <person name="McInerney M.J."/>
            <person name="Rohlin L."/>
            <person name="Mouttaki H."/>
            <person name="Kim U."/>
            <person name="Krupp R.S."/>
            <person name="Rios-Hernandez L."/>
            <person name="Sieber J."/>
            <person name="Struchtemeyer C.G."/>
            <person name="Bhattacharyya A."/>
            <person name="Campbell J.W."/>
            <person name="Gunsalus R.P."/>
        </authorList>
    </citation>
    <scope>NUCLEOTIDE SEQUENCE [LARGE SCALE GENOMIC DNA]</scope>
    <source>
        <strain evidence="1 2">SB</strain>
    </source>
</reference>
<dbReference type="HOGENOM" id="CLU_1916024_0_0_7"/>
<keyword evidence="2" id="KW-1185">Reference proteome</keyword>
<dbReference type="InParanoid" id="Q2LPT6"/>
<dbReference type="AlphaFoldDB" id="Q2LPT6"/>
<dbReference type="Pfam" id="PF20660">
    <property type="entry name" value="DUF6812"/>
    <property type="match status" value="1"/>
</dbReference>
<name>Q2LPT6_SYNAS</name>
<sequence length="132" mass="14691">MNIAQKSSARRQIQLFHRSGSVAADGNGGYESQDGGCPYSLHADISLHERAKRGGAFMIPTYEVKYKNIIVKMSDGSLIRGKINIANFNRLADYLKQGTDKFITVLSEDPEEASEKVTFVNREYIIWATTGD</sequence>
<gene>
    <name evidence="1" type="ORF">SYN_01119</name>
</gene>
<dbReference type="RefSeq" id="WP_011416321.1">
    <property type="nucleotide sequence ID" value="NC_007759.1"/>
</dbReference>
<dbReference type="EMBL" id="CP000252">
    <property type="protein sequence ID" value="ABC76287.1"/>
    <property type="molecule type" value="Genomic_DNA"/>
</dbReference>
<dbReference type="Proteomes" id="UP000001933">
    <property type="component" value="Chromosome"/>
</dbReference>